<protein>
    <submittedName>
        <fullName evidence="1">Uncharacterized protein</fullName>
    </submittedName>
</protein>
<sequence length="155" mass="16665">MQFFDLAAEELDDGRIRLTQRDADDEYSIDLHPEQIRFLARRLFGRAAEEAAAVADVERRIGLLQARFESILANPDFRGDLLTRCANGPLWLARLDAIDDLARAFAGRLEAQCLGGDETPSAGSQGGAAQSGSGGWDIVLPALTPATTAQPALAL</sequence>
<comment type="caution">
    <text evidence="1">The sequence shown here is derived from an EMBL/GenBank/DDBJ whole genome shotgun (WGS) entry which is preliminary data.</text>
</comment>
<keyword evidence="2" id="KW-1185">Reference proteome</keyword>
<evidence type="ECO:0000313" key="2">
    <source>
        <dbReference type="Proteomes" id="UP000587070"/>
    </source>
</evidence>
<dbReference type="Proteomes" id="UP000587070">
    <property type="component" value="Unassembled WGS sequence"/>
</dbReference>
<name>A0A840GLJ5_RHOTE</name>
<accession>A0A840GLJ5</accession>
<organism evidence="1 2">
    <name type="scientific">Rhodocyclus tenuis</name>
    <name type="common">Rhodospirillum tenue</name>
    <dbReference type="NCBI Taxonomy" id="1066"/>
    <lineage>
        <taxon>Bacteria</taxon>
        <taxon>Pseudomonadati</taxon>
        <taxon>Pseudomonadota</taxon>
        <taxon>Betaproteobacteria</taxon>
        <taxon>Rhodocyclales</taxon>
        <taxon>Rhodocyclaceae</taxon>
        <taxon>Rhodocyclus</taxon>
    </lineage>
</organism>
<dbReference type="AlphaFoldDB" id="A0A840GLJ5"/>
<dbReference type="RefSeq" id="WP_153116254.1">
    <property type="nucleotide sequence ID" value="NZ_JACIGE010000017.1"/>
</dbReference>
<gene>
    <name evidence="1" type="ORF">GGD90_003432</name>
</gene>
<proteinExistence type="predicted"/>
<evidence type="ECO:0000313" key="1">
    <source>
        <dbReference type="EMBL" id="MBB4249029.1"/>
    </source>
</evidence>
<reference evidence="1 2" key="1">
    <citation type="submission" date="2020-08" db="EMBL/GenBank/DDBJ databases">
        <title>Genome sequencing of Purple Non-Sulfur Bacteria from various extreme environments.</title>
        <authorList>
            <person name="Mayer M."/>
        </authorList>
    </citation>
    <scope>NUCLEOTIDE SEQUENCE [LARGE SCALE GENOMIC DNA]</scope>
    <source>
        <strain evidence="1 2">2761</strain>
    </source>
</reference>
<dbReference type="EMBL" id="JACIGE010000017">
    <property type="protein sequence ID" value="MBB4249029.1"/>
    <property type="molecule type" value="Genomic_DNA"/>
</dbReference>